<dbReference type="OrthoDB" id="9814165at2"/>
<reference evidence="6 7" key="1">
    <citation type="submission" date="2017-12" db="EMBL/GenBank/DDBJ databases">
        <authorList>
            <person name="Hurst M.R.H."/>
        </authorList>
    </citation>
    <scope>NUCLEOTIDE SEQUENCE [LARGE SCALE GENOMIC DNA]</scope>
    <source>
        <strain evidence="6 7">SY-3-19</strain>
    </source>
</reference>
<dbReference type="Gene3D" id="3.40.190.10">
    <property type="entry name" value="Periplasmic binding protein-like II"/>
    <property type="match status" value="2"/>
</dbReference>
<dbReference type="InterPro" id="IPR000847">
    <property type="entry name" value="LysR_HTH_N"/>
</dbReference>
<dbReference type="EMBL" id="PJCH01000008">
    <property type="protein sequence ID" value="PQA87398.1"/>
    <property type="molecule type" value="Genomic_DNA"/>
</dbReference>
<dbReference type="InterPro" id="IPR036390">
    <property type="entry name" value="WH_DNA-bd_sf"/>
</dbReference>
<dbReference type="Pfam" id="PF03466">
    <property type="entry name" value="LysR_substrate"/>
    <property type="match status" value="1"/>
</dbReference>
<dbReference type="Proteomes" id="UP000239504">
    <property type="component" value="Unassembled WGS sequence"/>
</dbReference>
<evidence type="ECO:0000256" key="3">
    <source>
        <dbReference type="ARBA" id="ARBA00023125"/>
    </source>
</evidence>
<dbReference type="SUPFAM" id="SSF46785">
    <property type="entry name" value="Winged helix' DNA-binding domain"/>
    <property type="match status" value="1"/>
</dbReference>
<evidence type="ECO:0000256" key="1">
    <source>
        <dbReference type="ARBA" id="ARBA00009437"/>
    </source>
</evidence>
<dbReference type="InterPro" id="IPR036388">
    <property type="entry name" value="WH-like_DNA-bd_sf"/>
</dbReference>
<accession>A0A2S7K4N3</accession>
<keyword evidence="7" id="KW-1185">Reference proteome</keyword>
<dbReference type="InterPro" id="IPR050389">
    <property type="entry name" value="LysR-type_TF"/>
</dbReference>
<dbReference type="PRINTS" id="PR00039">
    <property type="entry name" value="HTHLYSR"/>
</dbReference>
<feature type="domain" description="HTH lysR-type" evidence="5">
    <location>
        <begin position="15"/>
        <end position="72"/>
    </location>
</feature>
<comment type="caution">
    <text evidence="6">The sequence shown here is derived from an EMBL/GenBank/DDBJ whole genome shotgun (WGS) entry which is preliminary data.</text>
</comment>
<evidence type="ECO:0000313" key="6">
    <source>
        <dbReference type="EMBL" id="PQA87398.1"/>
    </source>
</evidence>
<dbReference type="SUPFAM" id="SSF53850">
    <property type="entry name" value="Periplasmic binding protein-like II"/>
    <property type="match status" value="1"/>
</dbReference>
<keyword evidence="3" id="KW-0238">DNA-binding</keyword>
<gene>
    <name evidence="6" type="ORF">CW354_12340</name>
</gene>
<proteinExistence type="inferred from homology"/>
<dbReference type="PANTHER" id="PTHR30118:SF15">
    <property type="entry name" value="TRANSCRIPTIONAL REGULATORY PROTEIN"/>
    <property type="match status" value="1"/>
</dbReference>
<keyword evidence="4" id="KW-0804">Transcription</keyword>
<dbReference type="Pfam" id="PF00126">
    <property type="entry name" value="HTH_1"/>
    <property type="match status" value="1"/>
</dbReference>
<evidence type="ECO:0000256" key="2">
    <source>
        <dbReference type="ARBA" id="ARBA00023015"/>
    </source>
</evidence>
<keyword evidence="2" id="KW-0805">Transcription regulation</keyword>
<dbReference type="CDD" id="cd08459">
    <property type="entry name" value="PBP2_DntR_NahR_LinR_like"/>
    <property type="match status" value="1"/>
</dbReference>
<organism evidence="6 7">
    <name type="scientific">Hyphococcus luteus</name>
    <dbReference type="NCBI Taxonomy" id="2058213"/>
    <lineage>
        <taxon>Bacteria</taxon>
        <taxon>Pseudomonadati</taxon>
        <taxon>Pseudomonadota</taxon>
        <taxon>Alphaproteobacteria</taxon>
        <taxon>Parvularculales</taxon>
        <taxon>Parvularculaceae</taxon>
        <taxon>Hyphococcus</taxon>
    </lineage>
</organism>
<evidence type="ECO:0000313" key="7">
    <source>
        <dbReference type="Proteomes" id="UP000239504"/>
    </source>
</evidence>
<protein>
    <submittedName>
        <fullName evidence="6">LysR family transcriptional regulator</fullName>
    </submittedName>
</protein>
<dbReference type="PANTHER" id="PTHR30118">
    <property type="entry name" value="HTH-TYPE TRANSCRIPTIONAL REGULATOR LEUO-RELATED"/>
    <property type="match status" value="1"/>
</dbReference>
<sequence>MSKINDIAALNIRGLDLNLLRVFDAVMRMGNVSRAAEELGVTQSSASGQLGKLRDTLGDPLFVRESHGVAPTPFSESLYPYIRDALDTIERGLKDVREFDPYTDKRTFTIIMTDIGETTILPSIIRAFSRFGPSISFRAINLPTHETPDALKSGLAELAIAYMPYLDVGFFQRKLFSTDYICLARKDHPERAEGVSMAAFKGAGHVVAEARGTGHFYLLEQNFEALGIERKIKVRVPNFMSIPHIVSNTDLLATVPRAFGVALKDGPAGVRGYEHPIKLPSIEVKMLWHERFHKDPAHRWLREQIFSIVQDIQWEEGVEKFMRADKNNQVRRHRLKNAARERDKRT</sequence>
<dbReference type="GO" id="GO:0003677">
    <property type="term" value="F:DNA binding"/>
    <property type="evidence" value="ECO:0007669"/>
    <property type="project" value="UniProtKB-KW"/>
</dbReference>
<dbReference type="AlphaFoldDB" id="A0A2S7K4N3"/>
<name>A0A2S7K4N3_9PROT</name>
<dbReference type="Gene3D" id="1.10.10.10">
    <property type="entry name" value="Winged helix-like DNA-binding domain superfamily/Winged helix DNA-binding domain"/>
    <property type="match status" value="1"/>
</dbReference>
<dbReference type="InterPro" id="IPR005119">
    <property type="entry name" value="LysR_subst-bd"/>
</dbReference>
<dbReference type="PROSITE" id="PS50931">
    <property type="entry name" value="HTH_LYSR"/>
    <property type="match status" value="1"/>
</dbReference>
<comment type="similarity">
    <text evidence="1">Belongs to the LysR transcriptional regulatory family.</text>
</comment>
<dbReference type="GO" id="GO:0003700">
    <property type="term" value="F:DNA-binding transcription factor activity"/>
    <property type="evidence" value="ECO:0007669"/>
    <property type="project" value="InterPro"/>
</dbReference>
<evidence type="ECO:0000259" key="5">
    <source>
        <dbReference type="PROSITE" id="PS50931"/>
    </source>
</evidence>
<dbReference type="RefSeq" id="WP_104830405.1">
    <property type="nucleotide sequence ID" value="NZ_PJCH01000008.1"/>
</dbReference>
<evidence type="ECO:0000256" key="4">
    <source>
        <dbReference type="ARBA" id="ARBA00023163"/>
    </source>
</evidence>